<dbReference type="HOGENOM" id="CLU_020626_8_1_6"/>
<evidence type="ECO:0000313" key="2">
    <source>
        <dbReference type="Proteomes" id="UP000018458"/>
    </source>
</evidence>
<name>E8LIL2_SUCHY</name>
<evidence type="ECO:0008006" key="3">
    <source>
        <dbReference type="Google" id="ProtNLM"/>
    </source>
</evidence>
<protein>
    <recommendedName>
        <fullName evidence="3">HTH IS408-type domain-containing protein</fullName>
    </recommendedName>
</protein>
<gene>
    <name evidence="1" type="ORF">HMPREF9444_00517</name>
</gene>
<feature type="non-terminal residue" evidence="1">
    <location>
        <position position="178"/>
    </location>
</feature>
<proteinExistence type="predicted"/>
<dbReference type="eggNOG" id="COG4584">
    <property type="taxonomic scope" value="Bacteria"/>
</dbReference>
<accession>E8LIL2</accession>
<keyword evidence="2" id="KW-1185">Reference proteome</keyword>
<dbReference type="EMBL" id="AEVO01000025">
    <property type="protein sequence ID" value="EFY07611.1"/>
    <property type="molecule type" value="Genomic_DNA"/>
</dbReference>
<reference evidence="1 2" key="1">
    <citation type="submission" date="2011-01" db="EMBL/GenBank/DDBJ databases">
        <authorList>
            <person name="Weinstock G."/>
            <person name="Sodergren E."/>
            <person name="Clifton S."/>
            <person name="Fulton L."/>
            <person name="Fulton B."/>
            <person name="Courtney L."/>
            <person name="Fronick C."/>
            <person name="Harrison M."/>
            <person name="Strong C."/>
            <person name="Farmer C."/>
            <person name="Delahaunty K."/>
            <person name="Markovic C."/>
            <person name="Hall O."/>
            <person name="Minx P."/>
            <person name="Tomlinson C."/>
            <person name="Mitreva M."/>
            <person name="Hou S."/>
            <person name="Chen J."/>
            <person name="Wollam A."/>
            <person name="Pepin K.H."/>
            <person name="Johnson M."/>
            <person name="Bhonagiri V."/>
            <person name="Zhang X."/>
            <person name="Suruliraj S."/>
            <person name="Warren W."/>
            <person name="Chinwalla A."/>
            <person name="Mardis E.R."/>
            <person name="Wilson R.K."/>
        </authorList>
    </citation>
    <scope>NUCLEOTIDE SEQUENCE [LARGE SCALE GENOMIC DNA]</scope>
    <source>
        <strain evidence="2">DSM 22608 / JCM 16073 / KCTC 15190 / YIT 12066</strain>
    </source>
</reference>
<organism evidence="1 2">
    <name type="scientific">Succinatimonas hippei (strain DSM 22608 / JCM 16073 / KCTC 15190 / YIT 12066)</name>
    <dbReference type="NCBI Taxonomy" id="762983"/>
    <lineage>
        <taxon>Bacteria</taxon>
        <taxon>Pseudomonadati</taxon>
        <taxon>Pseudomonadota</taxon>
        <taxon>Gammaproteobacteria</taxon>
        <taxon>Aeromonadales</taxon>
        <taxon>Succinivibrionaceae</taxon>
        <taxon>Succinatimonas</taxon>
    </lineage>
</organism>
<comment type="caution">
    <text evidence="1">The sequence shown here is derived from an EMBL/GenBank/DDBJ whole genome shotgun (WGS) entry which is preliminary data.</text>
</comment>
<dbReference type="Proteomes" id="UP000018458">
    <property type="component" value="Unassembled WGS sequence"/>
</dbReference>
<sequence>MFFIQETIMIRKVNVKLILELRDKGLSRTEIANSRHISRRSVNEVCKIAQSLGIAYRDVIAKSEDEVYKLIYPHKYGYLNEDFYAKPDYREIHAELRRVGVTLKLLWQEYTAKARTEDKVPVKYSKFCDDYSKYVEEHEFTSHIIRKPGVSCEVDWAGKTLSLYDHSKEHKVYLFVGV</sequence>
<dbReference type="AlphaFoldDB" id="E8LIL2"/>
<dbReference type="STRING" id="762983.HMPREF9444_00517"/>
<evidence type="ECO:0000313" key="1">
    <source>
        <dbReference type="EMBL" id="EFY07611.1"/>
    </source>
</evidence>